<dbReference type="AlphaFoldDB" id="A0A8T0H724"/>
<organism evidence="2 3">
    <name type="scientific">Ceratodon purpureus</name>
    <name type="common">Fire moss</name>
    <name type="synonym">Dicranum purpureum</name>
    <dbReference type="NCBI Taxonomy" id="3225"/>
    <lineage>
        <taxon>Eukaryota</taxon>
        <taxon>Viridiplantae</taxon>
        <taxon>Streptophyta</taxon>
        <taxon>Embryophyta</taxon>
        <taxon>Bryophyta</taxon>
        <taxon>Bryophytina</taxon>
        <taxon>Bryopsida</taxon>
        <taxon>Dicranidae</taxon>
        <taxon>Pseudoditrichales</taxon>
        <taxon>Ditrichaceae</taxon>
        <taxon>Ceratodon</taxon>
    </lineage>
</organism>
<keyword evidence="3" id="KW-1185">Reference proteome</keyword>
<protein>
    <recommendedName>
        <fullName evidence="4">Secreted protein</fullName>
    </recommendedName>
</protein>
<accession>A0A8T0H724</accession>
<dbReference type="Proteomes" id="UP000822688">
    <property type="component" value="Chromosome 7"/>
</dbReference>
<evidence type="ECO:0000256" key="1">
    <source>
        <dbReference type="SAM" id="SignalP"/>
    </source>
</evidence>
<gene>
    <name evidence="2" type="ORF">KC19_7G116200</name>
</gene>
<proteinExistence type="predicted"/>
<dbReference type="EMBL" id="CM026428">
    <property type="protein sequence ID" value="KAG0567173.1"/>
    <property type="molecule type" value="Genomic_DNA"/>
</dbReference>
<reference evidence="2" key="1">
    <citation type="submission" date="2020-06" db="EMBL/GenBank/DDBJ databases">
        <title>WGS assembly of Ceratodon purpureus strain R40.</title>
        <authorList>
            <person name="Carey S.B."/>
            <person name="Jenkins J."/>
            <person name="Shu S."/>
            <person name="Lovell J.T."/>
            <person name="Sreedasyam A."/>
            <person name="Maumus F."/>
            <person name="Tiley G.P."/>
            <person name="Fernandez-Pozo N."/>
            <person name="Barry K."/>
            <person name="Chen C."/>
            <person name="Wang M."/>
            <person name="Lipzen A."/>
            <person name="Daum C."/>
            <person name="Saski C.A."/>
            <person name="Payton A.C."/>
            <person name="Mcbreen J.C."/>
            <person name="Conrad R.E."/>
            <person name="Kollar L.M."/>
            <person name="Olsson S."/>
            <person name="Huttunen S."/>
            <person name="Landis J.B."/>
            <person name="Wickett N.J."/>
            <person name="Johnson M.G."/>
            <person name="Rensing S.A."/>
            <person name="Grimwood J."/>
            <person name="Schmutz J."/>
            <person name="Mcdaniel S.F."/>
        </authorList>
    </citation>
    <scope>NUCLEOTIDE SEQUENCE</scope>
    <source>
        <strain evidence="2">R40</strain>
    </source>
</reference>
<sequence>MGIRNWLSHVILFCTLVHHQLGSSVRYTTGWISLIHCRNSNLPTKSSQFLAHSYSRTFICYCTGCIKVLSSFGLWNS</sequence>
<evidence type="ECO:0008006" key="4">
    <source>
        <dbReference type="Google" id="ProtNLM"/>
    </source>
</evidence>
<evidence type="ECO:0000313" key="2">
    <source>
        <dbReference type="EMBL" id="KAG0567173.1"/>
    </source>
</evidence>
<comment type="caution">
    <text evidence="2">The sequence shown here is derived from an EMBL/GenBank/DDBJ whole genome shotgun (WGS) entry which is preliminary data.</text>
</comment>
<feature type="chain" id="PRO_5035915962" description="Secreted protein" evidence="1">
    <location>
        <begin position="23"/>
        <end position="77"/>
    </location>
</feature>
<name>A0A8T0H724_CERPU</name>
<keyword evidence="1" id="KW-0732">Signal</keyword>
<evidence type="ECO:0000313" key="3">
    <source>
        <dbReference type="Proteomes" id="UP000822688"/>
    </source>
</evidence>
<feature type="signal peptide" evidence="1">
    <location>
        <begin position="1"/>
        <end position="22"/>
    </location>
</feature>